<reference evidence="1" key="1">
    <citation type="submission" date="2016-05" db="EMBL/GenBank/DDBJ databases">
        <authorList>
            <person name="Cock P.J.A."/>
            <person name="Cock P.J.A."/>
        </authorList>
    </citation>
    <scope>NUCLEOTIDE SEQUENCE</scope>
    <source>
        <strain evidence="1">PWN146_assembly</strain>
    </source>
</reference>
<sequence length="67" mass="7391">MTINCRNPRCNAPVERLALVQANVTQTPEFGDWIVDLVLACPECGQQYATALANSDLQPIHSEAYDD</sequence>
<dbReference type="EMBL" id="LT575490">
    <property type="protein sequence ID" value="SAY44521.1"/>
    <property type="molecule type" value="Genomic_DNA"/>
</dbReference>
<accession>A0A1C3HHJ5</accession>
<name>A0A1C3HHJ5_SERMA</name>
<protein>
    <submittedName>
        <fullName evidence="1">Uncharacterized protein</fullName>
    </submittedName>
</protein>
<proteinExistence type="predicted"/>
<dbReference type="AlphaFoldDB" id="A0A1C3HHJ5"/>
<organism evidence="1">
    <name type="scientific">Serratia marcescens</name>
    <dbReference type="NCBI Taxonomy" id="615"/>
    <lineage>
        <taxon>Bacteria</taxon>
        <taxon>Pseudomonadati</taxon>
        <taxon>Pseudomonadota</taxon>
        <taxon>Gammaproteobacteria</taxon>
        <taxon>Enterobacterales</taxon>
        <taxon>Yersiniaceae</taxon>
        <taxon>Serratia</taxon>
    </lineage>
</organism>
<evidence type="ECO:0000313" key="1">
    <source>
        <dbReference type="EMBL" id="SAY44521.1"/>
    </source>
</evidence>
<gene>
    <name evidence="1" type="ORF">PWN146_03231</name>
</gene>